<reference evidence="2 3" key="1">
    <citation type="submission" date="2019-03" db="EMBL/GenBank/DDBJ databases">
        <title>Genomic Encyclopedia of Type Strains, Phase IV (KMG-IV): sequencing the most valuable type-strain genomes for metagenomic binning, comparative biology and taxonomic classification.</title>
        <authorList>
            <person name="Goeker M."/>
        </authorList>
    </citation>
    <scope>NUCLEOTIDE SEQUENCE [LARGE SCALE GENOMIC DNA]</scope>
    <source>
        <strain evidence="2 3">DSM 100048</strain>
    </source>
</reference>
<keyword evidence="3" id="KW-1185">Reference proteome</keyword>
<dbReference type="Gene3D" id="3.20.20.30">
    <property type="entry name" value="Luciferase-like domain"/>
    <property type="match status" value="1"/>
</dbReference>
<evidence type="ECO:0000259" key="1">
    <source>
        <dbReference type="Pfam" id="PF00296"/>
    </source>
</evidence>
<dbReference type="NCBIfam" id="TIGR03617">
    <property type="entry name" value="F420_MSMEG_2256"/>
    <property type="match status" value="1"/>
</dbReference>
<dbReference type="RefSeq" id="WP_132472792.1">
    <property type="nucleotide sequence ID" value="NZ_JBEBWM010000054.1"/>
</dbReference>
<dbReference type="InterPro" id="IPR011251">
    <property type="entry name" value="Luciferase-like_dom"/>
</dbReference>
<organism evidence="2 3">
    <name type="scientific">Paracandidimonas soli</name>
    <dbReference type="NCBI Taxonomy" id="1917182"/>
    <lineage>
        <taxon>Bacteria</taxon>
        <taxon>Pseudomonadati</taxon>
        <taxon>Pseudomonadota</taxon>
        <taxon>Betaproteobacteria</taxon>
        <taxon>Burkholderiales</taxon>
        <taxon>Alcaligenaceae</taxon>
        <taxon>Paracandidimonas</taxon>
    </lineage>
</organism>
<proteinExistence type="predicted"/>
<gene>
    <name evidence="2" type="ORF">EV686_101322</name>
</gene>
<accession>A0A4R3VGI7</accession>
<comment type="caution">
    <text evidence="2">The sequence shown here is derived from an EMBL/GenBank/DDBJ whole genome shotgun (WGS) entry which is preliminary data.</text>
</comment>
<dbReference type="GO" id="GO:0016705">
    <property type="term" value="F:oxidoreductase activity, acting on paired donors, with incorporation or reduction of molecular oxygen"/>
    <property type="evidence" value="ECO:0007669"/>
    <property type="project" value="InterPro"/>
</dbReference>
<sequence>MKIYTELNLGKTDPGLREPDEPFDITKACETAKLVESLGFDGMVSTETKDDSFIMTALAAHGTSTLEIATSVAIAFARTPYVTAMAAWRLQALSRGRFTLGLGPQVKAHLVRRFGLDYTPAGSWMRDYVGAVRAFWDCWQNGTKLNYVSDRYKLDLMVPLFNPGPMPFSPPPIHVAALNTVMCQVAGEVADGFRPHPVCTPRYIKEVLKPAFARGVAKSGRNVQDMSVAMKPLVAAAATEEELEKKIRDVRARVAFYASTPAYRPAFEIWGLGDLADRLSVLSREQRWEEMPAYVDDEMLNTYAVVGLYDEIADKIVERFSDTLTHVGFSIAVNSDDDADKLRKMVRRVQESNWTPEQA</sequence>
<dbReference type="AlphaFoldDB" id="A0A4R3VGI7"/>
<dbReference type="InterPro" id="IPR050564">
    <property type="entry name" value="F420-G6PD/mer"/>
</dbReference>
<name>A0A4R3VGI7_9BURK</name>
<dbReference type="InterPro" id="IPR019919">
    <property type="entry name" value="Lucif-like_OxRdtase_MSMEG_2256"/>
</dbReference>
<dbReference type="PANTHER" id="PTHR43244:SF2">
    <property type="entry name" value="CONSERVED HYPOTHETICAL ALANINE AND PROLINE-RICH PROTEIN"/>
    <property type="match status" value="1"/>
</dbReference>
<feature type="domain" description="Luciferase-like" evidence="1">
    <location>
        <begin position="21"/>
        <end position="321"/>
    </location>
</feature>
<protein>
    <submittedName>
        <fullName evidence="2">Putative F420-dependent oxidoreductase</fullName>
    </submittedName>
</protein>
<evidence type="ECO:0000313" key="3">
    <source>
        <dbReference type="Proteomes" id="UP000294692"/>
    </source>
</evidence>
<evidence type="ECO:0000313" key="2">
    <source>
        <dbReference type="EMBL" id="TCV02864.1"/>
    </source>
</evidence>
<dbReference type="EMBL" id="SMBX01000001">
    <property type="protein sequence ID" value="TCV02864.1"/>
    <property type="molecule type" value="Genomic_DNA"/>
</dbReference>
<dbReference type="SUPFAM" id="SSF51679">
    <property type="entry name" value="Bacterial luciferase-like"/>
    <property type="match status" value="1"/>
</dbReference>
<dbReference type="CDD" id="cd01097">
    <property type="entry name" value="Tetrahydromethanopterin_reductase"/>
    <property type="match status" value="1"/>
</dbReference>
<dbReference type="OrthoDB" id="9814695at2"/>
<dbReference type="Pfam" id="PF00296">
    <property type="entry name" value="Bac_luciferase"/>
    <property type="match status" value="1"/>
</dbReference>
<dbReference type="Proteomes" id="UP000294692">
    <property type="component" value="Unassembled WGS sequence"/>
</dbReference>
<dbReference type="InterPro" id="IPR036661">
    <property type="entry name" value="Luciferase-like_sf"/>
</dbReference>
<dbReference type="PANTHER" id="PTHR43244">
    <property type="match status" value="1"/>
</dbReference>